<dbReference type="SUPFAM" id="SSF55811">
    <property type="entry name" value="Nudix"/>
    <property type="match status" value="1"/>
</dbReference>
<dbReference type="GO" id="GO:0016787">
    <property type="term" value="F:hydrolase activity"/>
    <property type="evidence" value="ECO:0007669"/>
    <property type="project" value="UniProtKB-KW"/>
</dbReference>
<dbReference type="InterPro" id="IPR000086">
    <property type="entry name" value="NUDIX_hydrolase_dom"/>
</dbReference>
<accession>A0A1B1BF19</accession>
<dbReference type="Pfam" id="PF00293">
    <property type="entry name" value="NUDIX"/>
    <property type="match status" value="1"/>
</dbReference>
<dbReference type="InterPro" id="IPR015797">
    <property type="entry name" value="NUDIX_hydrolase-like_dom_sf"/>
</dbReference>
<evidence type="ECO:0000313" key="3">
    <source>
        <dbReference type="EMBL" id="ANP71189.1"/>
    </source>
</evidence>
<reference evidence="3 4" key="1">
    <citation type="submission" date="2016-06" db="EMBL/GenBank/DDBJ databases">
        <title>Genome sequencing of Cryobacterium arcticum PAMC 27867.</title>
        <authorList>
            <person name="Lee J."/>
            <person name="Kim O.-S."/>
        </authorList>
    </citation>
    <scope>NUCLEOTIDE SEQUENCE [LARGE SCALE GENOMIC DNA]</scope>
    <source>
        <strain evidence="3 4">PAMC 27867</strain>
    </source>
</reference>
<sequence>MPDSALRSPTDDLIDRLRAWTPLAPGQAMLRDEYLDFLADSPGAALRRDGGPEHVTGSCFVFTPDLAQVLLCFHRKGRFWVQLGGHVESADASVAAAAYREAREECGIADLVPLGPGILDVDRHTLGGGFRCSAHWDVGFAAVARPEAAPVASDESDDVAWWPVDALPENVPPHFDRRLAGVLAELAHRLD</sequence>
<proteinExistence type="inferred from homology"/>
<dbReference type="KEGG" id="cart:PA27867_0215"/>
<protein>
    <submittedName>
        <fullName evidence="3">NTP pyrophosphohydrolase</fullName>
    </submittedName>
</protein>
<keyword evidence="4" id="KW-1185">Reference proteome</keyword>
<keyword evidence="3" id="KW-0378">Hydrolase</keyword>
<dbReference type="AlphaFoldDB" id="A0A1B1BF19"/>
<organism evidence="3 4">
    <name type="scientific">Cryobacterium arcticum</name>
    <dbReference type="NCBI Taxonomy" id="670052"/>
    <lineage>
        <taxon>Bacteria</taxon>
        <taxon>Bacillati</taxon>
        <taxon>Actinomycetota</taxon>
        <taxon>Actinomycetes</taxon>
        <taxon>Micrococcales</taxon>
        <taxon>Microbacteriaceae</taxon>
        <taxon>Cryobacterium</taxon>
    </lineage>
</organism>
<dbReference type="PANTHER" id="PTHR43736:SF1">
    <property type="entry name" value="DIHYDRONEOPTERIN TRIPHOSPHATE DIPHOSPHATASE"/>
    <property type="match status" value="1"/>
</dbReference>
<comment type="similarity">
    <text evidence="1">Belongs to the Nudix hydrolase family.</text>
</comment>
<dbReference type="Gene3D" id="3.90.79.10">
    <property type="entry name" value="Nucleoside Triphosphate Pyrophosphohydrolase"/>
    <property type="match status" value="1"/>
</dbReference>
<dbReference type="PROSITE" id="PS51462">
    <property type="entry name" value="NUDIX"/>
    <property type="match status" value="1"/>
</dbReference>
<dbReference type="RefSeq" id="WP_236900786.1">
    <property type="nucleotide sequence ID" value="NZ_CP016282.1"/>
</dbReference>
<dbReference type="PATRIC" id="fig|670052.7.peg.228"/>
<dbReference type="PANTHER" id="PTHR43736">
    <property type="entry name" value="ADP-RIBOSE PYROPHOSPHATASE"/>
    <property type="match status" value="1"/>
</dbReference>
<dbReference type="Proteomes" id="UP000092582">
    <property type="component" value="Chromosome 1"/>
</dbReference>
<name>A0A1B1BF19_9MICO</name>
<gene>
    <name evidence="3" type="ORF">PA27867_0215</name>
</gene>
<evidence type="ECO:0000256" key="1">
    <source>
        <dbReference type="ARBA" id="ARBA00005582"/>
    </source>
</evidence>
<dbReference type="EMBL" id="CP016282">
    <property type="protein sequence ID" value="ANP71189.1"/>
    <property type="molecule type" value="Genomic_DNA"/>
</dbReference>
<evidence type="ECO:0000259" key="2">
    <source>
        <dbReference type="PROSITE" id="PS51462"/>
    </source>
</evidence>
<feature type="domain" description="Nudix hydrolase" evidence="2">
    <location>
        <begin position="52"/>
        <end position="185"/>
    </location>
</feature>
<evidence type="ECO:0000313" key="4">
    <source>
        <dbReference type="Proteomes" id="UP000092582"/>
    </source>
</evidence>
<dbReference type="STRING" id="670052.PA27867_0215"/>